<evidence type="ECO:0000313" key="3">
    <source>
        <dbReference type="Proteomes" id="UP001218188"/>
    </source>
</evidence>
<dbReference type="AlphaFoldDB" id="A0AAD6TJU6"/>
<organism evidence="2 3">
    <name type="scientific">Mycena alexandri</name>
    <dbReference type="NCBI Taxonomy" id="1745969"/>
    <lineage>
        <taxon>Eukaryota</taxon>
        <taxon>Fungi</taxon>
        <taxon>Dikarya</taxon>
        <taxon>Basidiomycota</taxon>
        <taxon>Agaricomycotina</taxon>
        <taxon>Agaricomycetes</taxon>
        <taxon>Agaricomycetidae</taxon>
        <taxon>Agaricales</taxon>
        <taxon>Marasmiineae</taxon>
        <taxon>Mycenaceae</taxon>
        <taxon>Mycena</taxon>
    </lineage>
</organism>
<feature type="region of interest" description="Disordered" evidence="1">
    <location>
        <begin position="289"/>
        <end position="308"/>
    </location>
</feature>
<feature type="region of interest" description="Disordered" evidence="1">
    <location>
        <begin position="162"/>
        <end position="181"/>
    </location>
</feature>
<proteinExistence type="predicted"/>
<keyword evidence="3" id="KW-1185">Reference proteome</keyword>
<dbReference type="EMBL" id="JARJCM010000005">
    <property type="protein sequence ID" value="KAJ7045177.1"/>
    <property type="molecule type" value="Genomic_DNA"/>
</dbReference>
<feature type="region of interest" description="Disordered" evidence="1">
    <location>
        <begin position="1"/>
        <end position="51"/>
    </location>
</feature>
<gene>
    <name evidence="2" type="ORF">C8F04DRAFT_1388738</name>
</gene>
<evidence type="ECO:0000313" key="2">
    <source>
        <dbReference type="EMBL" id="KAJ7045177.1"/>
    </source>
</evidence>
<feature type="compositionally biased region" description="Low complexity" evidence="1">
    <location>
        <begin position="289"/>
        <end position="304"/>
    </location>
</feature>
<feature type="compositionally biased region" description="Low complexity" evidence="1">
    <location>
        <begin position="40"/>
        <end position="51"/>
    </location>
</feature>
<accession>A0AAD6TJU6</accession>
<dbReference type="Proteomes" id="UP001218188">
    <property type="component" value="Unassembled WGS sequence"/>
</dbReference>
<reference evidence="2" key="1">
    <citation type="submission" date="2023-03" db="EMBL/GenBank/DDBJ databases">
        <title>Massive genome expansion in bonnet fungi (Mycena s.s.) driven by repeated elements and novel gene families across ecological guilds.</title>
        <authorList>
            <consortium name="Lawrence Berkeley National Laboratory"/>
            <person name="Harder C.B."/>
            <person name="Miyauchi S."/>
            <person name="Viragh M."/>
            <person name="Kuo A."/>
            <person name="Thoen E."/>
            <person name="Andreopoulos B."/>
            <person name="Lu D."/>
            <person name="Skrede I."/>
            <person name="Drula E."/>
            <person name="Henrissat B."/>
            <person name="Morin E."/>
            <person name="Kohler A."/>
            <person name="Barry K."/>
            <person name="LaButti K."/>
            <person name="Morin E."/>
            <person name="Salamov A."/>
            <person name="Lipzen A."/>
            <person name="Mereny Z."/>
            <person name="Hegedus B."/>
            <person name="Baldrian P."/>
            <person name="Stursova M."/>
            <person name="Weitz H."/>
            <person name="Taylor A."/>
            <person name="Grigoriev I.V."/>
            <person name="Nagy L.G."/>
            <person name="Martin F."/>
            <person name="Kauserud H."/>
        </authorList>
    </citation>
    <scope>NUCLEOTIDE SEQUENCE</scope>
    <source>
        <strain evidence="2">CBHHK200</strain>
    </source>
</reference>
<name>A0AAD6TJU6_9AGAR</name>
<comment type="caution">
    <text evidence="2">The sequence shown here is derived from an EMBL/GenBank/DDBJ whole genome shotgun (WGS) entry which is preliminary data.</text>
</comment>
<sequence length="438" mass="47520">MQQNNNNPLHYRDHTRQQDGWTVLVPPAGAPPPYTPEDNAPAASQAAAPAANPVPAGPLLPFEIPINSNVVGATLVTRTKAYGRGVPFATAYAELCDLMALHPTTTSLGYKWDNERVSTATHGLSNATDWENCLESGIGQMERARTRTVICMIKNLNLPQETVSAGPSRGSKRKSAGGPSECEKRTFHYTKEYRELKNHLACALHRHQLCYVDTVDGHHHRVDPEETTLWAKEIAVGNATLKRPPENIVFQEFFLPDRKKPRTTPRSHSANTQSAPAMPTIHVTVNTGTSSAAGTSGGNTVTVSPPRRSPLGTITAANANAANIAANIPTSLYRSQPHVLGGDENTIPDEIRYPPVTSILQGIDDSGLFEGSSTLTFPAVIFADYLREVGITRVDHVLVLDASFFVDQIHMPVELAELFVEESISAMGKDWKGKGRAN</sequence>
<evidence type="ECO:0000256" key="1">
    <source>
        <dbReference type="SAM" id="MobiDB-lite"/>
    </source>
</evidence>
<protein>
    <submittedName>
        <fullName evidence="2">Uncharacterized protein</fullName>
    </submittedName>
</protein>